<evidence type="ECO:0000256" key="1">
    <source>
        <dbReference type="ARBA" id="ARBA00004459"/>
    </source>
</evidence>
<dbReference type="Proteomes" id="UP000501408">
    <property type="component" value="Chromosome 1"/>
</dbReference>
<evidence type="ECO:0000256" key="2">
    <source>
        <dbReference type="ARBA" id="ARBA00022729"/>
    </source>
</evidence>
<keyword evidence="4" id="KW-0564">Palmitate</keyword>
<evidence type="ECO:0000313" key="8">
    <source>
        <dbReference type="Proteomes" id="UP000501408"/>
    </source>
</evidence>
<proteinExistence type="predicted"/>
<dbReference type="PROSITE" id="PS51257">
    <property type="entry name" value="PROKAR_LIPOPROTEIN"/>
    <property type="match status" value="1"/>
</dbReference>
<keyword evidence="3 6" id="KW-0472">Membrane</keyword>
<evidence type="ECO:0000256" key="3">
    <source>
        <dbReference type="ARBA" id="ARBA00023136"/>
    </source>
</evidence>
<evidence type="ECO:0000256" key="4">
    <source>
        <dbReference type="ARBA" id="ARBA00023139"/>
    </source>
</evidence>
<gene>
    <name evidence="7" type="ORF">HBA18_07200</name>
</gene>
<dbReference type="Pfam" id="PF05818">
    <property type="entry name" value="TraT"/>
    <property type="match status" value="1"/>
</dbReference>
<keyword evidence="6" id="KW-0998">Cell outer membrane</keyword>
<evidence type="ECO:0000256" key="5">
    <source>
        <dbReference type="ARBA" id="ARBA00023288"/>
    </source>
</evidence>
<accession>A0ABX6K3Q3</accession>
<dbReference type="EMBL" id="CP050266">
    <property type="protein sequence ID" value="QIR06178.1"/>
    <property type="molecule type" value="Genomic_DNA"/>
</dbReference>
<feature type="chain" id="PRO_5045015351" evidence="6">
    <location>
        <begin position="28"/>
        <end position="246"/>
    </location>
</feature>
<name>A0ABX6K3Q3_SALCS</name>
<feature type="signal peptide" evidence="6">
    <location>
        <begin position="1"/>
        <end position="27"/>
    </location>
</feature>
<protein>
    <submittedName>
        <fullName evidence="7">Complement resistance protein TraT</fullName>
    </submittedName>
</protein>
<dbReference type="PIRSF" id="PIRSF002859">
    <property type="entry name" value="Lipo_traT"/>
    <property type="match status" value="1"/>
</dbReference>
<comment type="subcellular location">
    <subcellularLocation>
        <location evidence="1">Cell outer membrane</location>
        <topology evidence="1">Lipid-anchor</topology>
    </subcellularLocation>
</comment>
<evidence type="ECO:0000313" key="7">
    <source>
        <dbReference type="EMBL" id="QIR06178.1"/>
    </source>
</evidence>
<sequence length="246" mass="26399">MLYPTMKKSIFVVAFMSLALMLTGCSATNTLVKKRNLDVQTKMSNTVFLDPVAPSKRTVFLQIRNTSDKPNLDIKSDIKANIESRGYKVLDNPDKAHYMIQANILQVGKADLRDSENFLSQGFGSAVGGALVGAQFGGGSGRGATSLAGAAIGLVADALVEDVYYSMITDLQISERASAGVVVTEALDSQLAQGTNSKKVVTSTQETQWKRYQTRVLSTANKVNLEFAEAEPVLKQGLVQSISGLL</sequence>
<keyword evidence="5" id="KW-0449">Lipoprotein</keyword>
<keyword evidence="2 6" id="KW-0732">Signal</keyword>
<evidence type="ECO:0000256" key="6">
    <source>
        <dbReference type="PIRNR" id="PIRNR002859"/>
    </source>
</evidence>
<dbReference type="InterPro" id="IPR008874">
    <property type="entry name" value="TraT_complement-R"/>
</dbReference>
<organism evidence="7 8">
    <name type="scientific">Salinivibrio costicola</name>
    <name type="common">Vibrio costicola</name>
    <dbReference type="NCBI Taxonomy" id="51367"/>
    <lineage>
        <taxon>Bacteria</taxon>
        <taxon>Pseudomonadati</taxon>
        <taxon>Pseudomonadota</taxon>
        <taxon>Gammaproteobacteria</taxon>
        <taxon>Vibrionales</taxon>
        <taxon>Vibrionaceae</taxon>
        <taxon>Salinivibrio</taxon>
    </lineage>
</organism>
<keyword evidence="8" id="KW-1185">Reference proteome</keyword>
<reference evidence="7 8" key="1">
    <citation type="submission" date="2020-03" db="EMBL/GenBank/DDBJ databases">
        <title>Genome mining reveals the biosynthetic pathways of PHA and ectoines of the halophilic strain Salinivibrio costicola M318 isolated from fermented shrimp paste.</title>
        <authorList>
            <person name="Doan T.V."/>
            <person name="Tran L.T."/>
            <person name="Trieu T.A."/>
            <person name="Nguyen Q.V."/>
            <person name="Quach T.N."/>
            <person name="Phi T.Q."/>
            <person name="Kumar S."/>
        </authorList>
    </citation>
    <scope>NUCLEOTIDE SEQUENCE [LARGE SCALE GENOMIC DNA]</scope>
    <source>
        <strain evidence="7 8">M318</strain>
    </source>
</reference>